<accession>A0A917P8U3</accession>
<organism evidence="17 18">
    <name type="scientific">Agromyces bauzanensis</name>
    <dbReference type="NCBI Taxonomy" id="1308924"/>
    <lineage>
        <taxon>Bacteria</taxon>
        <taxon>Bacillati</taxon>
        <taxon>Actinomycetota</taxon>
        <taxon>Actinomycetes</taxon>
        <taxon>Micrococcales</taxon>
        <taxon>Microbacteriaceae</taxon>
        <taxon>Agromyces</taxon>
    </lineage>
</organism>
<evidence type="ECO:0000256" key="1">
    <source>
        <dbReference type="ARBA" id="ARBA00001668"/>
    </source>
</evidence>
<sequence length="308" mass="32554">MPESPEVQALADELGARLRGRAITEVDVVEFRTIKTRARPPSGLVGEHVTDVARHGKLLDLAVGASQHLVVSLGRHGWARWREADADGGPGVGAAVDQATAGTVPAEASAEPPPPTLVAMAFDDGNTLEFTDAGSWVSLGCWVVDDPVEVPAVAKLGPDPGDPGFSREDLDRVVVGRRKQLKAVLQDQESLAGIGNAYSDEILHEARLSPVVHASALTEAERERLFEATVGVISSAIEARHGVPIDRLKEVKVAAMRVHGRAGEPCPRCGDTIRDFAFGSTTAQYSPTCQTGGVLLSEASDRSPSRAE</sequence>
<keyword evidence="9" id="KW-0238">DNA-binding</keyword>
<proteinExistence type="inferred from homology"/>
<dbReference type="PROSITE" id="PS51068">
    <property type="entry name" value="FPG_CAT"/>
    <property type="match status" value="1"/>
</dbReference>
<name>A0A917P8U3_9MICO</name>
<evidence type="ECO:0000256" key="6">
    <source>
        <dbReference type="ARBA" id="ARBA00022771"/>
    </source>
</evidence>
<dbReference type="GO" id="GO:0016829">
    <property type="term" value="F:lyase activity"/>
    <property type="evidence" value="ECO:0007669"/>
    <property type="project" value="UniProtKB-KW"/>
</dbReference>
<keyword evidence="10" id="KW-0234">DNA repair</keyword>
<evidence type="ECO:0000256" key="12">
    <source>
        <dbReference type="ARBA" id="ARBA00023268"/>
    </source>
</evidence>
<dbReference type="EMBL" id="BMMD01000001">
    <property type="protein sequence ID" value="GGJ67028.1"/>
    <property type="molecule type" value="Genomic_DNA"/>
</dbReference>
<reference evidence="17" key="1">
    <citation type="journal article" date="2014" name="Int. J. Syst. Evol. Microbiol.">
        <title>Complete genome sequence of Corynebacterium casei LMG S-19264T (=DSM 44701T), isolated from a smear-ripened cheese.</title>
        <authorList>
            <consortium name="US DOE Joint Genome Institute (JGI-PGF)"/>
            <person name="Walter F."/>
            <person name="Albersmeier A."/>
            <person name="Kalinowski J."/>
            <person name="Ruckert C."/>
        </authorList>
    </citation>
    <scope>NUCLEOTIDE SEQUENCE</scope>
    <source>
        <strain evidence="17">CGMCC 1.8984</strain>
    </source>
</reference>
<evidence type="ECO:0000256" key="3">
    <source>
        <dbReference type="ARBA" id="ARBA00009409"/>
    </source>
</evidence>
<evidence type="ECO:0000259" key="16">
    <source>
        <dbReference type="PROSITE" id="PS51068"/>
    </source>
</evidence>
<dbReference type="InterPro" id="IPR010663">
    <property type="entry name" value="Znf_FPG/IleRS"/>
</dbReference>
<dbReference type="Gene3D" id="3.20.190.10">
    <property type="entry name" value="MutM-like, N-terminal"/>
    <property type="match status" value="1"/>
</dbReference>
<evidence type="ECO:0000256" key="5">
    <source>
        <dbReference type="ARBA" id="ARBA00022763"/>
    </source>
</evidence>
<dbReference type="SUPFAM" id="SSF46946">
    <property type="entry name" value="S13-like H2TH domain"/>
    <property type="match status" value="1"/>
</dbReference>
<keyword evidence="5" id="KW-0227">DNA damage</keyword>
<gene>
    <name evidence="17" type="ORF">GCM10011372_00990</name>
</gene>
<evidence type="ECO:0000256" key="10">
    <source>
        <dbReference type="ARBA" id="ARBA00023204"/>
    </source>
</evidence>
<keyword evidence="11" id="KW-0456">Lyase</keyword>
<evidence type="ECO:0000256" key="8">
    <source>
        <dbReference type="ARBA" id="ARBA00022833"/>
    </source>
</evidence>
<feature type="domain" description="Formamidopyrimidine-DNA glycosylase catalytic" evidence="16">
    <location>
        <begin position="2"/>
        <end position="137"/>
    </location>
</feature>
<reference evidence="17" key="2">
    <citation type="submission" date="2020-09" db="EMBL/GenBank/DDBJ databases">
        <authorList>
            <person name="Sun Q."/>
            <person name="Zhou Y."/>
        </authorList>
    </citation>
    <scope>NUCLEOTIDE SEQUENCE</scope>
    <source>
        <strain evidence="17">CGMCC 1.8984</strain>
    </source>
</reference>
<dbReference type="AlphaFoldDB" id="A0A917P8U3"/>
<dbReference type="InterPro" id="IPR015886">
    <property type="entry name" value="H2TH_FPG"/>
</dbReference>
<evidence type="ECO:0000256" key="7">
    <source>
        <dbReference type="ARBA" id="ARBA00022801"/>
    </source>
</evidence>
<keyword evidence="13" id="KW-0326">Glycosidase</keyword>
<dbReference type="GO" id="GO:0003684">
    <property type="term" value="F:damaged DNA binding"/>
    <property type="evidence" value="ECO:0007669"/>
    <property type="project" value="InterPro"/>
</dbReference>
<keyword evidence="12" id="KW-0511">Multifunctional enzyme</keyword>
<keyword evidence="4" id="KW-0479">Metal-binding</keyword>
<dbReference type="GO" id="GO:0034039">
    <property type="term" value="F:8-oxo-7,8-dihydroguanine DNA N-glycosylase activity"/>
    <property type="evidence" value="ECO:0007669"/>
    <property type="project" value="TreeGrafter"/>
</dbReference>
<feature type="domain" description="FPG-type" evidence="15">
    <location>
        <begin position="257"/>
        <end position="291"/>
    </location>
</feature>
<evidence type="ECO:0000256" key="4">
    <source>
        <dbReference type="ARBA" id="ARBA00022723"/>
    </source>
</evidence>
<comment type="cofactor">
    <cofactor evidence="2">
        <name>Zn(2+)</name>
        <dbReference type="ChEBI" id="CHEBI:29105"/>
    </cofactor>
</comment>
<evidence type="ECO:0000256" key="14">
    <source>
        <dbReference type="PROSITE-ProRule" id="PRU00391"/>
    </source>
</evidence>
<dbReference type="Pfam" id="PF06827">
    <property type="entry name" value="zf-FPG_IleRS"/>
    <property type="match status" value="1"/>
</dbReference>
<dbReference type="SUPFAM" id="SSF81624">
    <property type="entry name" value="N-terminal domain of MutM-like DNA repair proteins"/>
    <property type="match status" value="1"/>
</dbReference>
<dbReference type="SMART" id="SM00898">
    <property type="entry name" value="Fapy_DNA_glyco"/>
    <property type="match status" value="1"/>
</dbReference>
<keyword evidence="8" id="KW-0862">Zinc</keyword>
<dbReference type="InterPro" id="IPR012319">
    <property type="entry name" value="FPG_cat"/>
</dbReference>
<dbReference type="Pfam" id="PF01149">
    <property type="entry name" value="Fapy_DNA_glyco"/>
    <property type="match status" value="1"/>
</dbReference>
<keyword evidence="6 14" id="KW-0863">Zinc-finger</keyword>
<comment type="caution">
    <text evidence="17">The sequence shown here is derived from an EMBL/GenBank/DDBJ whole genome shotgun (WGS) entry which is preliminary data.</text>
</comment>
<dbReference type="InterPro" id="IPR000214">
    <property type="entry name" value="Znf_DNA_glyclase/AP_lyase"/>
</dbReference>
<evidence type="ECO:0000256" key="2">
    <source>
        <dbReference type="ARBA" id="ARBA00001947"/>
    </source>
</evidence>
<dbReference type="PANTHER" id="PTHR22993:SF9">
    <property type="entry name" value="FORMAMIDOPYRIMIDINE-DNA GLYCOSYLASE"/>
    <property type="match status" value="1"/>
</dbReference>
<dbReference type="GO" id="GO:0003906">
    <property type="term" value="F:DNA-(apurinic or apyrimidinic site) endonuclease activity"/>
    <property type="evidence" value="ECO:0007669"/>
    <property type="project" value="InterPro"/>
</dbReference>
<evidence type="ECO:0000256" key="9">
    <source>
        <dbReference type="ARBA" id="ARBA00023125"/>
    </source>
</evidence>
<comment type="catalytic activity">
    <reaction evidence="1">
        <text>Hydrolysis of DNA containing ring-opened 7-methylguanine residues, releasing 2,6-diamino-4-hydroxy-5-(N-methyl)formamidopyrimidine.</text>
        <dbReference type="EC" id="3.2.2.23"/>
    </reaction>
</comment>
<dbReference type="GO" id="GO:0006284">
    <property type="term" value="P:base-excision repair"/>
    <property type="evidence" value="ECO:0007669"/>
    <property type="project" value="InterPro"/>
</dbReference>
<dbReference type="InterPro" id="IPR010979">
    <property type="entry name" value="Ribosomal_uS13-like_H2TH"/>
</dbReference>
<keyword evidence="7" id="KW-0378">Hydrolase</keyword>
<dbReference type="Gene3D" id="1.10.8.50">
    <property type="match status" value="1"/>
</dbReference>
<dbReference type="PANTHER" id="PTHR22993">
    <property type="entry name" value="FORMAMIDOPYRIMIDINE-DNA GLYCOSYLASE"/>
    <property type="match status" value="1"/>
</dbReference>
<comment type="similarity">
    <text evidence="3">Belongs to the FPG family.</text>
</comment>
<evidence type="ECO:0000313" key="17">
    <source>
        <dbReference type="EMBL" id="GGJ67028.1"/>
    </source>
</evidence>
<dbReference type="Pfam" id="PF06831">
    <property type="entry name" value="H2TH"/>
    <property type="match status" value="1"/>
</dbReference>
<dbReference type="InterPro" id="IPR035937">
    <property type="entry name" value="FPG_N"/>
</dbReference>
<dbReference type="RefSeq" id="WP_188741480.1">
    <property type="nucleotide sequence ID" value="NZ_BAABFW010000007.1"/>
</dbReference>
<keyword evidence="18" id="KW-1185">Reference proteome</keyword>
<dbReference type="SMART" id="SM01232">
    <property type="entry name" value="H2TH"/>
    <property type="match status" value="1"/>
</dbReference>
<evidence type="ECO:0000313" key="18">
    <source>
        <dbReference type="Proteomes" id="UP000636956"/>
    </source>
</evidence>
<protein>
    <submittedName>
        <fullName evidence="17">Formamidopyrimidine-DNA glycosylase</fullName>
    </submittedName>
</protein>
<dbReference type="Proteomes" id="UP000636956">
    <property type="component" value="Unassembled WGS sequence"/>
</dbReference>
<dbReference type="GO" id="GO:0008270">
    <property type="term" value="F:zinc ion binding"/>
    <property type="evidence" value="ECO:0007669"/>
    <property type="project" value="UniProtKB-KW"/>
</dbReference>
<evidence type="ECO:0000256" key="11">
    <source>
        <dbReference type="ARBA" id="ARBA00023239"/>
    </source>
</evidence>
<evidence type="ECO:0000256" key="13">
    <source>
        <dbReference type="ARBA" id="ARBA00023295"/>
    </source>
</evidence>
<dbReference type="SUPFAM" id="SSF57716">
    <property type="entry name" value="Glucocorticoid receptor-like (DNA-binding domain)"/>
    <property type="match status" value="1"/>
</dbReference>
<dbReference type="PROSITE" id="PS51066">
    <property type="entry name" value="ZF_FPG_2"/>
    <property type="match status" value="1"/>
</dbReference>
<evidence type="ECO:0000259" key="15">
    <source>
        <dbReference type="PROSITE" id="PS51066"/>
    </source>
</evidence>